<proteinExistence type="predicted"/>
<name>A0ABV6J2U1_9BACL</name>
<sequence>MMKITEYQTTREEILEHYKTFGYAVIPDALSQEELTYLNQLVESEMESDPESWHKPMEGATGNGSLLMKYPVEMDKFIRHRTIFPLIQEVLLDEARFAQFDFRDITMERASGSQMGFHRDISWYGTVGGKTWDPENPYISTYACVIYYLKDVYECCPAFCLVPSSHEYTSLDEAKEKMGDAYQEVPIRGKAGTAILYNITTFHTRKGGKDECAHGRRTMHNYHSRESSAPLTNWATVPEELALSDDKQTRLFYSQWTPNQIKFARDNYKKPIPTYYPVHMIK</sequence>
<accession>A0ABV6J2U1</accession>
<dbReference type="EMBL" id="JBHLVF010000006">
    <property type="protein sequence ID" value="MFC0390207.1"/>
    <property type="molecule type" value="Genomic_DNA"/>
</dbReference>
<dbReference type="SUPFAM" id="SSF51197">
    <property type="entry name" value="Clavaminate synthase-like"/>
    <property type="match status" value="1"/>
</dbReference>
<gene>
    <name evidence="1" type="ORF">ACFFJ8_02335</name>
</gene>
<reference evidence="1 2" key="1">
    <citation type="submission" date="2024-09" db="EMBL/GenBank/DDBJ databases">
        <authorList>
            <person name="Sun Q."/>
            <person name="Mori K."/>
        </authorList>
    </citation>
    <scope>NUCLEOTIDE SEQUENCE [LARGE SCALE GENOMIC DNA]</scope>
    <source>
        <strain evidence="1 2">CCM 4839</strain>
    </source>
</reference>
<dbReference type="Proteomes" id="UP001589818">
    <property type="component" value="Unassembled WGS sequence"/>
</dbReference>
<keyword evidence="2" id="KW-1185">Reference proteome</keyword>
<organism evidence="1 2">
    <name type="scientific">Paenibacillus mendelii</name>
    <dbReference type="NCBI Taxonomy" id="206163"/>
    <lineage>
        <taxon>Bacteria</taxon>
        <taxon>Bacillati</taxon>
        <taxon>Bacillota</taxon>
        <taxon>Bacilli</taxon>
        <taxon>Bacillales</taxon>
        <taxon>Paenibacillaceae</taxon>
        <taxon>Paenibacillus</taxon>
    </lineage>
</organism>
<dbReference type="Gene3D" id="2.60.120.620">
    <property type="entry name" value="q2cbj1_9rhob like domain"/>
    <property type="match status" value="1"/>
</dbReference>
<comment type="caution">
    <text evidence="1">The sequence shown here is derived from an EMBL/GenBank/DDBJ whole genome shotgun (WGS) entry which is preliminary data.</text>
</comment>
<keyword evidence="1" id="KW-0223">Dioxygenase</keyword>
<protein>
    <submittedName>
        <fullName evidence="1">Phytanoyl-CoA dioxygenase family protein</fullName>
    </submittedName>
</protein>
<evidence type="ECO:0000313" key="2">
    <source>
        <dbReference type="Proteomes" id="UP001589818"/>
    </source>
</evidence>
<dbReference type="Pfam" id="PF05721">
    <property type="entry name" value="PhyH"/>
    <property type="match status" value="1"/>
</dbReference>
<dbReference type="RefSeq" id="WP_204820890.1">
    <property type="nucleotide sequence ID" value="NZ_JANHOF010000003.1"/>
</dbReference>
<keyword evidence="1" id="KW-0560">Oxidoreductase</keyword>
<dbReference type="GO" id="GO:0051213">
    <property type="term" value="F:dioxygenase activity"/>
    <property type="evidence" value="ECO:0007669"/>
    <property type="project" value="UniProtKB-KW"/>
</dbReference>
<evidence type="ECO:0000313" key="1">
    <source>
        <dbReference type="EMBL" id="MFC0390207.1"/>
    </source>
</evidence>
<dbReference type="InterPro" id="IPR008775">
    <property type="entry name" value="Phytyl_CoA_dOase-like"/>
</dbReference>